<gene>
    <name evidence="1" type="ORF">C7M84_013096</name>
</gene>
<comment type="caution">
    <text evidence="1">The sequence shown here is derived from an EMBL/GenBank/DDBJ whole genome shotgun (WGS) entry which is preliminary data.</text>
</comment>
<reference evidence="1 2" key="2">
    <citation type="submission" date="2019-01" db="EMBL/GenBank/DDBJ databases">
        <title>The decoding of complex shrimp genome reveals the adaptation for benthos swimmer, frequently molting mechanism and breeding impact on genome.</title>
        <authorList>
            <person name="Sun Y."/>
            <person name="Gao Y."/>
            <person name="Yu Y."/>
        </authorList>
    </citation>
    <scope>NUCLEOTIDE SEQUENCE [LARGE SCALE GENOMIC DNA]</scope>
    <source>
        <tissue evidence="1">Muscle</tissue>
    </source>
</reference>
<dbReference type="Proteomes" id="UP000283509">
    <property type="component" value="Unassembled WGS sequence"/>
</dbReference>
<sequence length="401" mass="42760">MTSLETSHRVHSLFHPATLPLCHPSSFFSVTLLPLPCLHLLPFASLASLGACLVLPFAPSFCLPLPSAPRPSNYFPPVSPALSCPQHSTPFMSLVLCPPTPQSTFLFALSSPLPSVSPPPVPPRPLLYVLCFLGLPFALPPCFYPLPPPCPLPFLLPALRFPSLLPLPSVPLPLSLPATLPLPPWPSPTFRSHILYPCLSVFSPLSTPPMVSLPQLLLPRALPSPCSPSPFPSTLTPPCPLFSLTPIPPFPLLFYPLFLPFPLLPLAPLPSYPHSLPFIHPPPPSPPSSSPPLPPTLILPPLPSSPLPPPLPSPPPPLLPLYPLPLLAPSPSPPTPYPLPLLAPSLPACPLPPASRRRSRSTTSVIATAGHVFCTSAAVWCGCNYHSAGVGYYLPVMDRSE</sequence>
<evidence type="ECO:0000313" key="2">
    <source>
        <dbReference type="Proteomes" id="UP000283509"/>
    </source>
</evidence>
<evidence type="ECO:0000313" key="1">
    <source>
        <dbReference type="EMBL" id="ROT68730.1"/>
    </source>
</evidence>
<reference evidence="1 2" key="1">
    <citation type="submission" date="2018-04" db="EMBL/GenBank/DDBJ databases">
        <authorList>
            <person name="Zhang X."/>
            <person name="Yuan J."/>
            <person name="Li F."/>
            <person name="Xiang J."/>
        </authorList>
    </citation>
    <scope>NUCLEOTIDE SEQUENCE [LARGE SCALE GENOMIC DNA]</scope>
    <source>
        <tissue evidence="1">Muscle</tissue>
    </source>
</reference>
<dbReference type="AlphaFoldDB" id="A0A3R7LZF2"/>
<dbReference type="EMBL" id="QCYY01002638">
    <property type="protein sequence ID" value="ROT68730.1"/>
    <property type="molecule type" value="Genomic_DNA"/>
</dbReference>
<protein>
    <submittedName>
        <fullName evidence="1">Uncharacterized protein</fullName>
    </submittedName>
</protein>
<accession>A0A3R7LZF2</accession>
<name>A0A3R7LZF2_PENVA</name>
<keyword evidence="2" id="KW-1185">Reference proteome</keyword>
<proteinExistence type="predicted"/>
<organism evidence="1 2">
    <name type="scientific">Penaeus vannamei</name>
    <name type="common">Whiteleg shrimp</name>
    <name type="synonym">Litopenaeus vannamei</name>
    <dbReference type="NCBI Taxonomy" id="6689"/>
    <lineage>
        <taxon>Eukaryota</taxon>
        <taxon>Metazoa</taxon>
        <taxon>Ecdysozoa</taxon>
        <taxon>Arthropoda</taxon>
        <taxon>Crustacea</taxon>
        <taxon>Multicrustacea</taxon>
        <taxon>Malacostraca</taxon>
        <taxon>Eumalacostraca</taxon>
        <taxon>Eucarida</taxon>
        <taxon>Decapoda</taxon>
        <taxon>Dendrobranchiata</taxon>
        <taxon>Penaeoidea</taxon>
        <taxon>Penaeidae</taxon>
        <taxon>Penaeus</taxon>
    </lineage>
</organism>